<proteinExistence type="predicted"/>
<dbReference type="Proteomes" id="UP000240978">
    <property type="component" value="Unassembled WGS sequence"/>
</dbReference>
<comment type="caution">
    <text evidence="1">The sequence shown here is derived from an EMBL/GenBank/DDBJ whole genome shotgun (WGS) entry which is preliminary data.</text>
</comment>
<protein>
    <recommendedName>
        <fullName evidence="3">Tetratricopeptide repeat protein</fullName>
    </recommendedName>
</protein>
<dbReference type="EMBL" id="PYGK01000007">
    <property type="protein sequence ID" value="PSL28980.1"/>
    <property type="molecule type" value="Genomic_DNA"/>
</dbReference>
<keyword evidence="2" id="KW-1185">Reference proteome</keyword>
<evidence type="ECO:0008006" key="3">
    <source>
        <dbReference type="Google" id="ProtNLM"/>
    </source>
</evidence>
<reference evidence="1 2" key="1">
    <citation type="submission" date="2018-03" db="EMBL/GenBank/DDBJ databases">
        <title>Genomic Encyclopedia of Archaeal and Bacterial Type Strains, Phase II (KMG-II): from individual species to whole genera.</title>
        <authorList>
            <person name="Goeker M."/>
        </authorList>
    </citation>
    <scope>NUCLEOTIDE SEQUENCE [LARGE SCALE GENOMIC DNA]</scope>
    <source>
        <strain evidence="1 2">DSM 18107</strain>
    </source>
</reference>
<sequence length="42" mass="4944">MGDYYRETRDSAKAVAYWKRSLAIKFVSHIQEKVDHLTTATR</sequence>
<evidence type="ECO:0000313" key="1">
    <source>
        <dbReference type="EMBL" id="PSL28980.1"/>
    </source>
</evidence>
<accession>A0A2P8G4S1</accession>
<evidence type="ECO:0000313" key="2">
    <source>
        <dbReference type="Proteomes" id="UP000240978"/>
    </source>
</evidence>
<name>A0A2P8G4S1_9BACT</name>
<gene>
    <name evidence="1" type="ORF">CLV42_107126</name>
</gene>
<organism evidence="1 2">
    <name type="scientific">Chitinophaga ginsengisoli</name>
    <dbReference type="NCBI Taxonomy" id="363837"/>
    <lineage>
        <taxon>Bacteria</taxon>
        <taxon>Pseudomonadati</taxon>
        <taxon>Bacteroidota</taxon>
        <taxon>Chitinophagia</taxon>
        <taxon>Chitinophagales</taxon>
        <taxon>Chitinophagaceae</taxon>
        <taxon>Chitinophaga</taxon>
    </lineage>
</organism>
<dbReference type="AlphaFoldDB" id="A0A2P8G4S1"/>